<dbReference type="AlphaFoldDB" id="A0A5C5WJI5"/>
<protein>
    <submittedName>
        <fullName evidence="1">Uncharacterized protein</fullName>
    </submittedName>
</protein>
<sequence length="170" mass="18671">MTCTGARLAAFFAMDSQPSVPRDVRRSLTCWLEARKAMTDPKSIQRISQFLALLPGVAKARLWRSDASGAINAVIGCESLAGFDAIARCAAGANVTATLGSSESTSFRKLEPVPFLGVLVRFDDADVETPSEFERFGFYVASFLYNEAIIDDSSLDELEMAWSVQFWREP</sequence>
<proteinExistence type="predicted"/>
<evidence type="ECO:0000313" key="1">
    <source>
        <dbReference type="EMBL" id="TWT50133.1"/>
    </source>
</evidence>
<reference evidence="1 2" key="1">
    <citation type="submission" date="2019-02" db="EMBL/GenBank/DDBJ databases">
        <title>Deep-cultivation of Planctomycetes and their phenomic and genomic characterization uncovers novel biology.</title>
        <authorList>
            <person name="Wiegand S."/>
            <person name="Jogler M."/>
            <person name="Boedeker C."/>
            <person name="Pinto D."/>
            <person name="Vollmers J."/>
            <person name="Rivas-Marin E."/>
            <person name="Kohn T."/>
            <person name="Peeters S.H."/>
            <person name="Heuer A."/>
            <person name="Rast P."/>
            <person name="Oberbeckmann S."/>
            <person name="Bunk B."/>
            <person name="Jeske O."/>
            <person name="Meyerdierks A."/>
            <person name="Storesund J.E."/>
            <person name="Kallscheuer N."/>
            <person name="Luecker S."/>
            <person name="Lage O.M."/>
            <person name="Pohl T."/>
            <person name="Merkel B.J."/>
            <person name="Hornburger P."/>
            <person name="Mueller R.-W."/>
            <person name="Bruemmer F."/>
            <person name="Labrenz M."/>
            <person name="Spormann A.M."/>
            <person name="Op Den Camp H."/>
            <person name="Overmann J."/>
            <person name="Amann R."/>
            <person name="Jetten M.S.M."/>
            <person name="Mascher T."/>
            <person name="Medema M.H."/>
            <person name="Devos D.P."/>
            <person name="Kaster A.-K."/>
            <person name="Ovreas L."/>
            <person name="Rohde M."/>
            <person name="Galperin M.Y."/>
            <person name="Jogler C."/>
        </authorList>
    </citation>
    <scope>NUCLEOTIDE SEQUENCE [LARGE SCALE GENOMIC DNA]</scope>
    <source>
        <strain evidence="1 2">CA85</strain>
    </source>
</reference>
<comment type="caution">
    <text evidence="1">The sequence shown here is derived from an EMBL/GenBank/DDBJ whole genome shotgun (WGS) entry which is preliminary data.</text>
</comment>
<keyword evidence="2" id="KW-1185">Reference proteome</keyword>
<dbReference type="Proteomes" id="UP000318053">
    <property type="component" value="Unassembled WGS sequence"/>
</dbReference>
<name>A0A5C5WJI5_9BACT</name>
<accession>A0A5C5WJI5</accession>
<organism evidence="1 2">
    <name type="scientific">Allorhodopirellula solitaria</name>
    <dbReference type="NCBI Taxonomy" id="2527987"/>
    <lineage>
        <taxon>Bacteria</taxon>
        <taxon>Pseudomonadati</taxon>
        <taxon>Planctomycetota</taxon>
        <taxon>Planctomycetia</taxon>
        <taxon>Pirellulales</taxon>
        <taxon>Pirellulaceae</taxon>
        <taxon>Allorhodopirellula</taxon>
    </lineage>
</organism>
<dbReference type="EMBL" id="SJPK01000051">
    <property type="protein sequence ID" value="TWT50133.1"/>
    <property type="molecule type" value="Genomic_DNA"/>
</dbReference>
<evidence type="ECO:0000313" key="2">
    <source>
        <dbReference type="Proteomes" id="UP000318053"/>
    </source>
</evidence>
<gene>
    <name evidence="1" type="ORF">CA85_52670</name>
</gene>